<reference evidence="5 6" key="1">
    <citation type="journal article" date="2016" name="Nat. Commun.">
        <title>Thousands of microbial genomes shed light on interconnected biogeochemical processes in an aquifer system.</title>
        <authorList>
            <person name="Anantharaman K."/>
            <person name="Brown C.T."/>
            <person name="Hug L.A."/>
            <person name="Sharon I."/>
            <person name="Castelle C.J."/>
            <person name="Probst A.J."/>
            <person name="Thomas B.C."/>
            <person name="Singh A."/>
            <person name="Wilkins M.J."/>
            <person name="Karaoz U."/>
            <person name="Brodie E.L."/>
            <person name="Williams K.H."/>
            <person name="Hubbard S.S."/>
            <person name="Banfield J.F."/>
        </authorList>
    </citation>
    <scope>NUCLEOTIDE SEQUENCE [LARGE SCALE GENOMIC DNA]</scope>
</reference>
<evidence type="ECO:0000256" key="3">
    <source>
        <dbReference type="ARBA" id="ARBA00022679"/>
    </source>
</evidence>
<keyword evidence="3" id="KW-0808">Transferase</keyword>
<dbReference type="CDD" id="cd04186">
    <property type="entry name" value="GT_2_like_c"/>
    <property type="match status" value="1"/>
</dbReference>
<keyword evidence="2" id="KW-0328">Glycosyltransferase</keyword>
<dbReference type="SUPFAM" id="SSF53448">
    <property type="entry name" value="Nucleotide-diphospho-sugar transferases"/>
    <property type="match status" value="1"/>
</dbReference>
<dbReference type="InterPro" id="IPR029044">
    <property type="entry name" value="Nucleotide-diphossugar_trans"/>
</dbReference>
<accession>A0A1G2R654</accession>
<protein>
    <recommendedName>
        <fullName evidence="4">Glycosyltransferase 2-like domain-containing protein</fullName>
    </recommendedName>
</protein>
<dbReference type="Proteomes" id="UP000179258">
    <property type="component" value="Unassembled WGS sequence"/>
</dbReference>
<evidence type="ECO:0000256" key="2">
    <source>
        <dbReference type="ARBA" id="ARBA00022676"/>
    </source>
</evidence>
<dbReference type="PANTHER" id="PTHR43179:SF12">
    <property type="entry name" value="GALACTOFURANOSYLTRANSFERASE GLFT2"/>
    <property type="match status" value="1"/>
</dbReference>
<dbReference type="GO" id="GO:0016757">
    <property type="term" value="F:glycosyltransferase activity"/>
    <property type="evidence" value="ECO:0007669"/>
    <property type="project" value="UniProtKB-KW"/>
</dbReference>
<evidence type="ECO:0000313" key="6">
    <source>
        <dbReference type="Proteomes" id="UP000179258"/>
    </source>
</evidence>
<organism evidence="5 6">
    <name type="scientific">Candidatus Wildermuthbacteria bacterium RIFCSPHIGHO2_02_FULL_47_17</name>
    <dbReference type="NCBI Taxonomy" id="1802452"/>
    <lineage>
        <taxon>Bacteria</taxon>
        <taxon>Candidatus Wildermuthiibacteriota</taxon>
    </lineage>
</organism>
<dbReference type="EMBL" id="MHTX01000025">
    <property type="protein sequence ID" value="OHA68028.1"/>
    <property type="molecule type" value="Genomic_DNA"/>
</dbReference>
<gene>
    <name evidence="5" type="ORF">A3D59_03385</name>
</gene>
<evidence type="ECO:0000256" key="1">
    <source>
        <dbReference type="ARBA" id="ARBA00006739"/>
    </source>
</evidence>
<feature type="domain" description="Glycosyltransferase 2-like" evidence="4">
    <location>
        <begin position="8"/>
        <end position="161"/>
    </location>
</feature>
<evidence type="ECO:0000259" key="4">
    <source>
        <dbReference type="Pfam" id="PF00535"/>
    </source>
</evidence>
<comment type="caution">
    <text evidence="5">The sequence shown here is derived from an EMBL/GenBank/DDBJ whole genome shotgun (WGS) entry which is preliminary data.</text>
</comment>
<comment type="similarity">
    <text evidence="1">Belongs to the glycosyltransferase 2 family.</text>
</comment>
<evidence type="ECO:0000313" key="5">
    <source>
        <dbReference type="EMBL" id="OHA68028.1"/>
    </source>
</evidence>
<dbReference type="InterPro" id="IPR001173">
    <property type="entry name" value="Glyco_trans_2-like"/>
</dbReference>
<dbReference type="PANTHER" id="PTHR43179">
    <property type="entry name" value="RHAMNOSYLTRANSFERASE WBBL"/>
    <property type="match status" value="1"/>
</dbReference>
<sequence length="290" mass="32927">MNKPKLEVIIPSINGLFLLKKHLPEAIAFSGKDTAITVVDDDSVDGTLDYLAANFPKVKCLRQDQNLGFTKSVNHGFGESSADLVILLNNDVSPKKNYLASALKHFDHDRTFAVTLDETTSSWPLVSWDGKLQYIRGEDKTAPRFSAWASGGSAIFRKSIWDELGGFDEIYSPGYWEDIDIGWRAWKAGYQIIWEPKALVEHRHESSFSKLDQNFVSLVKQRNELIFNWKNISDPDLRHDHFLYLLRHTLIHPGYLKVVFAALKAYPQVKKTKGIITDREVLALVNQPLA</sequence>
<dbReference type="AlphaFoldDB" id="A0A1G2R654"/>
<proteinExistence type="inferred from homology"/>
<dbReference type="Gene3D" id="3.90.550.10">
    <property type="entry name" value="Spore Coat Polysaccharide Biosynthesis Protein SpsA, Chain A"/>
    <property type="match status" value="1"/>
</dbReference>
<dbReference type="Pfam" id="PF00535">
    <property type="entry name" value="Glycos_transf_2"/>
    <property type="match status" value="1"/>
</dbReference>
<name>A0A1G2R654_9BACT</name>